<feature type="transmembrane region" description="Helical" evidence="1">
    <location>
        <begin position="380"/>
        <end position="399"/>
    </location>
</feature>
<keyword evidence="1" id="KW-1133">Transmembrane helix</keyword>
<keyword evidence="1" id="KW-0812">Transmembrane</keyword>
<dbReference type="OrthoDB" id="445301at2759"/>
<proteinExistence type="predicted"/>
<evidence type="ECO:0000256" key="1">
    <source>
        <dbReference type="SAM" id="Phobius"/>
    </source>
</evidence>
<feature type="transmembrane region" description="Helical" evidence="1">
    <location>
        <begin position="458"/>
        <end position="477"/>
    </location>
</feature>
<dbReference type="PANTHER" id="PTHR13304:SF0">
    <property type="entry name" value="GLYCOSYLPHOSPHATIDYLINOSITOL ANCHOR ATTACHMENT 1 PROTEIN"/>
    <property type="match status" value="1"/>
</dbReference>
<dbReference type="Gene3D" id="3.40.630.10">
    <property type="entry name" value="Zn peptidases"/>
    <property type="match status" value="1"/>
</dbReference>
<reference evidence="2 4" key="2">
    <citation type="submission" date="2018-11" db="EMBL/GenBank/DDBJ databases">
        <authorList>
            <consortium name="Pathogen Informatics"/>
        </authorList>
    </citation>
    <scope>NUCLEOTIDE SEQUENCE [LARGE SCALE GENOMIC DNA]</scope>
</reference>
<reference evidence="5" key="1">
    <citation type="submission" date="2016-04" db="UniProtKB">
        <authorList>
            <consortium name="WormBaseParasite"/>
        </authorList>
    </citation>
    <scope>IDENTIFICATION</scope>
</reference>
<dbReference type="PANTHER" id="PTHR13304">
    <property type="entry name" value="GLYCOSYLPHOSPHATIDYLINOSITOL ANCHOR ATTACHMENT 1 PROTEIN"/>
    <property type="match status" value="1"/>
</dbReference>
<evidence type="ECO:0000313" key="2">
    <source>
        <dbReference type="EMBL" id="VDN50214.1"/>
    </source>
</evidence>
<feature type="transmembrane region" description="Helical" evidence="1">
    <location>
        <begin position="349"/>
        <end position="368"/>
    </location>
</feature>
<dbReference type="InterPro" id="IPR007246">
    <property type="entry name" value="Gaa1"/>
</dbReference>
<dbReference type="Pfam" id="PF04114">
    <property type="entry name" value="Gaa1"/>
    <property type="match status" value="1"/>
</dbReference>
<feature type="transmembrane region" description="Helical" evidence="1">
    <location>
        <begin position="525"/>
        <end position="548"/>
    </location>
</feature>
<evidence type="ECO:0000313" key="4">
    <source>
        <dbReference type="Proteomes" id="UP000274756"/>
    </source>
</evidence>
<sequence length="556" mass="63910">MRSLSESIGKRPWILIKIVDKWKEIGVLSILSCFLYVIFLMKFSEKTRISENALLPALVNENFQYSHHINAFVKHFHNNYNNRENRKYIENNLEMNGIKVQQQSFSLSLPFFNYSGINIIGTIRANRSPSVESILLAVPLEENSIEAMSTALALAIYCREQIYWARDVIFVFVDGNIYGMAAYLSAHHGTTLPFMKFDRIKYHSGSIVGAFVINATGSVFDTMDIKYNMINGQLPNLDLINLMVRLADKFSLTSTVFNHEYESEWLDAMKTLKNAVVTQAFINNEGIHSIFGLFGIQAVTIHLKNIVSAHANLHDLACICEGALRSLNNIIEKFHQSYFLYILPNCRHFISVAYYMPAIGLLLLPLIVRCLKEWFSIGQFALSNSYFWIHLIAFTNYIISSSLLASAHFYIYHHFSLFLLFVPYYLEEKYIESTRFIFLLEVSLILGSLSLLNFSLAFIISLIVVPVILFFSAFAAIKQLKRMKPIFGYFINPVILSIIFLLLFAEKKESLLNNLSVWINEFAQMHLLFGSIIYPILFVFLIPIWNILSQIFYACN</sequence>
<dbReference type="EMBL" id="UYYG01000001">
    <property type="protein sequence ID" value="VDN50214.1"/>
    <property type="molecule type" value="Genomic_DNA"/>
</dbReference>
<evidence type="ECO:0000313" key="5">
    <source>
        <dbReference type="WBParaSite" id="DME_0000295801-mRNA-1"/>
    </source>
</evidence>
<name>A0A158Q3Q8_DRAME</name>
<keyword evidence="4" id="KW-1185">Reference proteome</keyword>
<feature type="transmembrane region" description="Helical" evidence="1">
    <location>
        <begin position="21"/>
        <end position="41"/>
    </location>
</feature>
<dbReference type="GO" id="GO:0042765">
    <property type="term" value="C:GPI-anchor transamidase complex"/>
    <property type="evidence" value="ECO:0007669"/>
    <property type="project" value="InterPro"/>
</dbReference>
<evidence type="ECO:0000313" key="3">
    <source>
        <dbReference type="Proteomes" id="UP000038040"/>
    </source>
</evidence>
<dbReference type="STRING" id="318479.A0A158Q3Q8"/>
<dbReference type="AlphaFoldDB" id="A0A158Q3Q8"/>
<protein>
    <submittedName>
        <fullName evidence="5">Glycosylphosphatidylinositol anchor attachment 1 protein</fullName>
    </submittedName>
</protein>
<gene>
    <name evidence="2" type="ORF">DME_LOCUS187</name>
</gene>
<feature type="transmembrane region" description="Helical" evidence="1">
    <location>
        <begin position="486"/>
        <end position="505"/>
    </location>
</feature>
<dbReference type="SUPFAM" id="SSF53187">
    <property type="entry name" value="Zn-dependent exopeptidases"/>
    <property type="match status" value="1"/>
</dbReference>
<accession>A0A158Q3Q8</accession>
<dbReference type="Proteomes" id="UP000274756">
    <property type="component" value="Unassembled WGS sequence"/>
</dbReference>
<dbReference type="Proteomes" id="UP000038040">
    <property type="component" value="Unplaced"/>
</dbReference>
<dbReference type="GO" id="GO:0016255">
    <property type="term" value="P:attachment of GPI anchor to protein"/>
    <property type="evidence" value="ECO:0007669"/>
    <property type="project" value="TreeGrafter"/>
</dbReference>
<feature type="transmembrane region" description="Helical" evidence="1">
    <location>
        <begin position="405"/>
        <end position="426"/>
    </location>
</feature>
<keyword evidence="1" id="KW-0472">Membrane</keyword>
<dbReference type="WBParaSite" id="DME_0000295801-mRNA-1">
    <property type="protein sequence ID" value="DME_0000295801-mRNA-1"/>
    <property type="gene ID" value="DME_0000295801"/>
</dbReference>
<organism evidence="3 5">
    <name type="scientific">Dracunculus medinensis</name>
    <name type="common">Guinea worm</name>
    <dbReference type="NCBI Taxonomy" id="318479"/>
    <lineage>
        <taxon>Eukaryota</taxon>
        <taxon>Metazoa</taxon>
        <taxon>Ecdysozoa</taxon>
        <taxon>Nematoda</taxon>
        <taxon>Chromadorea</taxon>
        <taxon>Rhabditida</taxon>
        <taxon>Spirurina</taxon>
        <taxon>Dracunculoidea</taxon>
        <taxon>Dracunculidae</taxon>
        <taxon>Dracunculus</taxon>
    </lineage>
</organism>